<dbReference type="EMBL" id="JACIEU010000009">
    <property type="protein sequence ID" value="MBB4148833.1"/>
    <property type="molecule type" value="Genomic_DNA"/>
</dbReference>
<protein>
    <recommendedName>
        <fullName evidence="3">DUF937 domain-containing protein</fullName>
    </recommendedName>
</protein>
<organism evidence="1 2">
    <name type="scientific">Sphingobium scionense</name>
    <dbReference type="NCBI Taxonomy" id="1404341"/>
    <lineage>
        <taxon>Bacteria</taxon>
        <taxon>Pseudomonadati</taxon>
        <taxon>Pseudomonadota</taxon>
        <taxon>Alphaproteobacteria</taxon>
        <taxon>Sphingomonadales</taxon>
        <taxon>Sphingomonadaceae</taxon>
        <taxon>Sphingobium</taxon>
    </lineage>
</organism>
<sequence length="111" mass="11230">MAAEISMGMFDNLMGNLGGLEAIAQKVGLEPEQMQGLLNEIGAKIGSGETSVSALAETAAEHGVSADALQQLLGQFGGPEAILGQLGGFLDRDGDGNPLNELSSLAKGLFG</sequence>
<evidence type="ECO:0000313" key="2">
    <source>
        <dbReference type="Proteomes" id="UP000590524"/>
    </source>
</evidence>
<reference evidence="1 2" key="1">
    <citation type="submission" date="2020-08" db="EMBL/GenBank/DDBJ databases">
        <title>Genomic Encyclopedia of Type Strains, Phase IV (KMG-IV): sequencing the most valuable type-strain genomes for metagenomic binning, comparative biology and taxonomic classification.</title>
        <authorList>
            <person name="Goeker M."/>
        </authorList>
    </citation>
    <scope>NUCLEOTIDE SEQUENCE [LARGE SCALE GENOMIC DNA]</scope>
    <source>
        <strain evidence="1 2">DSM 19371</strain>
    </source>
</reference>
<evidence type="ECO:0000313" key="1">
    <source>
        <dbReference type="EMBL" id="MBB4148833.1"/>
    </source>
</evidence>
<proteinExistence type="predicted"/>
<accession>A0A7W6LQV3</accession>
<gene>
    <name evidence="1" type="ORF">GGQ90_002617</name>
</gene>
<name>A0A7W6LQV3_9SPHN</name>
<dbReference type="Proteomes" id="UP000590524">
    <property type="component" value="Unassembled WGS sequence"/>
</dbReference>
<comment type="caution">
    <text evidence="1">The sequence shown here is derived from an EMBL/GenBank/DDBJ whole genome shotgun (WGS) entry which is preliminary data.</text>
</comment>
<evidence type="ECO:0008006" key="3">
    <source>
        <dbReference type="Google" id="ProtNLM"/>
    </source>
</evidence>
<dbReference type="AlphaFoldDB" id="A0A7W6LQV3"/>
<keyword evidence="2" id="KW-1185">Reference proteome</keyword>